<dbReference type="AlphaFoldDB" id="F8MDG0"/>
<dbReference type="VEuPathDB" id="FungiDB:NEUTE1DRAFT_34266"/>
<comment type="subunit">
    <text evidence="1">Conjugated with ATG12.</text>
</comment>
<evidence type="ECO:0000313" key="6">
    <source>
        <dbReference type="Proteomes" id="UP000008065"/>
    </source>
</evidence>
<feature type="compositionally biased region" description="Low complexity" evidence="2">
    <location>
        <begin position="297"/>
        <end position="313"/>
    </location>
</feature>
<keyword evidence="1" id="KW-0472">Membrane</keyword>
<dbReference type="GO" id="GO:0034727">
    <property type="term" value="P:piecemeal microautophagy of the nucleus"/>
    <property type="evidence" value="ECO:0007669"/>
    <property type="project" value="TreeGrafter"/>
</dbReference>
<dbReference type="PANTHER" id="PTHR13040">
    <property type="entry name" value="AUTOPHAGY PROTEIN 5"/>
    <property type="match status" value="1"/>
</dbReference>
<dbReference type="GO" id="GO:0006995">
    <property type="term" value="P:cellular response to nitrogen starvation"/>
    <property type="evidence" value="ECO:0007669"/>
    <property type="project" value="TreeGrafter"/>
</dbReference>
<gene>
    <name evidence="5" type="ORF">NEUTE1DRAFT_34266</name>
</gene>
<evidence type="ECO:0000256" key="2">
    <source>
        <dbReference type="SAM" id="MobiDB-lite"/>
    </source>
</evidence>
<dbReference type="PANTHER" id="PTHR13040:SF2">
    <property type="entry name" value="AUTOPHAGY PROTEIN 5"/>
    <property type="match status" value="1"/>
</dbReference>
<dbReference type="Pfam" id="PF04106">
    <property type="entry name" value="ATG5_UblB"/>
    <property type="match status" value="1"/>
</dbReference>
<protein>
    <recommendedName>
        <fullName evidence="1">Autophagy protein 5</fullName>
    </recommendedName>
</protein>
<dbReference type="KEGG" id="nte:NEUTE1DRAFT34266"/>
<dbReference type="OrthoDB" id="272162at2759"/>
<feature type="compositionally biased region" description="Low complexity" evidence="2">
    <location>
        <begin position="83"/>
        <end position="97"/>
    </location>
</feature>
<feature type="compositionally biased region" description="Gly residues" evidence="2">
    <location>
        <begin position="98"/>
        <end position="108"/>
    </location>
</feature>
<dbReference type="Proteomes" id="UP000008065">
    <property type="component" value="Unassembled WGS sequence"/>
</dbReference>
<feature type="compositionally biased region" description="Basic residues" evidence="2">
    <location>
        <begin position="29"/>
        <end position="41"/>
    </location>
</feature>
<feature type="region of interest" description="Disordered" evidence="2">
    <location>
        <begin position="289"/>
        <end position="332"/>
    </location>
</feature>
<feature type="domain" description="Autophagy protein ATG5 UblA" evidence="4">
    <location>
        <begin position="164"/>
        <end position="240"/>
    </location>
</feature>
<keyword evidence="1" id="KW-0813">Transport</keyword>
<reference evidence="6" key="1">
    <citation type="journal article" date="2011" name="Genetics">
        <title>Massive changes in genome architecture accompany the transition to self-fertility in the filamentous fungus Neurospora tetrasperma.</title>
        <authorList>
            <person name="Ellison C.E."/>
            <person name="Stajich J.E."/>
            <person name="Jacobson D.J."/>
            <person name="Natvig D.O."/>
            <person name="Lapidus A."/>
            <person name="Foster B."/>
            <person name="Aerts A."/>
            <person name="Riley R."/>
            <person name="Lindquist E.A."/>
            <person name="Grigoriev I.V."/>
            <person name="Taylor J.W."/>
        </authorList>
    </citation>
    <scope>NUCLEOTIDE SEQUENCE [LARGE SCALE GENOMIC DNA]</scope>
    <source>
        <strain evidence="6">FGSC 2508 / P0657</strain>
    </source>
</reference>
<comment type="similarity">
    <text evidence="1">Belongs to the ATG5 family.</text>
</comment>
<feature type="region of interest" description="Disordered" evidence="2">
    <location>
        <begin position="1"/>
        <end position="158"/>
    </location>
</feature>
<organism evidence="5 6">
    <name type="scientific">Neurospora tetrasperma (strain FGSC 2508 / ATCC MYA-4615 / P0657)</name>
    <dbReference type="NCBI Taxonomy" id="510951"/>
    <lineage>
        <taxon>Eukaryota</taxon>
        <taxon>Fungi</taxon>
        <taxon>Dikarya</taxon>
        <taxon>Ascomycota</taxon>
        <taxon>Pezizomycotina</taxon>
        <taxon>Sordariomycetes</taxon>
        <taxon>Sordariomycetidae</taxon>
        <taxon>Sordariales</taxon>
        <taxon>Sordariaceae</taxon>
        <taxon>Neurospora</taxon>
    </lineage>
</organism>
<dbReference type="GO" id="GO:0005776">
    <property type="term" value="C:autophagosome"/>
    <property type="evidence" value="ECO:0007669"/>
    <property type="project" value="TreeGrafter"/>
</dbReference>
<dbReference type="Gene3D" id="3.10.20.90">
    <property type="entry name" value="Phosphatidylinositol 3-kinase Catalytic Subunit, Chain A, domain 1"/>
    <property type="match status" value="1"/>
</dbReference>
<dbReference type="Pfam" id="PF20638">
    <property type="entry name" value="ATG5_UblA"/>
    <property type="match status" value="1"/>
</dbReference>
<evidence type="ECO:0000313" key="5">
    <source>
        <dbReference type="EMBL" id="EGO61451.1"/>
    </source>
</evidence>
<dbReference type="Gene3D" id="3.10.20.620">
    <property type="match status" value="1"/>
</dbReference>
<dbReference type="GO" id="GO:0034274">
    <property type="term" value="C:Atg12-Atg5-Atg16 complex"/>
    <property type="evidence" value="ECO:0007669"/>
    <property type="project" value="TreeGrafter"/>
</dbReference>
<dbReference type="HOGENOM" id="CLU_051894_2_0_1"/>
<dbReference type="GO" id="GO:0000422">
    <property type="term" value="P:autophagy of mitochondrion"/>
    <property type="evidence" value="ECO:0007669"/>
    <property type="project" value="TreeGrafter"/>
</dbReference>
<keyword evidence="1" id="KW-0832">Ubl conjugation</keyword>
<comment type="subcellular location">
    <subcellularLocation>
        <location evidence="1">Preautophagosomal structure membrane</location>
        <topology evidence="1">Peripheral membrane protein</topology>
    </subcellularLocation>
</comment>
<keyword evidence="1" id="KW-1017">Isopeptide bond</keyword>
<dbReference type="InterPro" id="IPR048939">
    <property type="entry name" value="ATG5_UblA"/>
</dbReference>
<dbReference type="GO" id="GO:0034045">
    <property type="term" value="C:phagophore assembly site membrane"/>
    <property type="evidence" value="ECO:0007669"/>
    <property type="project" value="UniProtKB-SubCell"/>
</dbReference>
<comment type="function">
    <text evidence="1">Involved in cytoplasm to vacuole transport (Cvt) and autophagic vesicle formation.</text>
</comment>
<feature type="compositionally biased region" description="Basic and acidic residues" evidence="2">
    <location>
        <begin position="127"/>
        <end position="137"/>
    </location>
</feature>
<evidence type="ECO:0000256" key="1">
    <source>
        <dbReference type="RuleBase" id="RU361202"/>
    </source>
</evidence>
<dbReference type="RefSeq" id="XP_009847050.1">
    <property type="nucleotide sequence ID" value="XM_009848748.1"/>
</dbReference>
<dbReference type="InterPro" id="IPR042527">
    <property type="entry name" value="Atg5_UblA_dom_sf"/>
</dbReference>
<dbReference type="InterPro" id="IPR007239">
    <property type="entry name" value="Atg5"/>
</dbReference>
<feature type="compositionally biased region" description="Polar residues" evidence="2">
    <location>
        <begin position="18"/>
        <end position="27"/>
    </location>
</feature>
<keyword evidence="6" id="KW-1185">Reference proteome</keyword>
<dbReference type="GO" id="GO:0061908">
    <property type="term" value="C:phagophore"/>
    <property type="evidence" value="ECO:0007669"/>
    <property type="project" value="TreeGrafter"/>
</dbReference>
<feature type="non-terminal residue" evidence="5">
    <location>
        <position position="1"/>
    </location>
</feature>
<evidence type="ECO:0000259" key="4">
    <source>
        <dbReference type="Pfam" id="PF20638"/>
    </source>
</evidence>
<dbReference type="GeneID" id="20827461"/>
<proteinExistence type="inferred from homology"/>
<dbReference type="GO" id="GO:0044233">
    <property type="term" value="C:mitochondria-associated endoplasmic reticulum membrane contact site"/>
    <property type="evidence" value="ECO:0007669"/>
    <property type="project" value="TreeGrafter"/>
</dbReference>
<accession>F8MDG0</accession>
<dbReference type="InterPro" id="IPR048318">
    <property type="entry name" value="ATG5_UblB"/>
</dbReference>
<dbReference type="EMBL" id="GL891302">
    <property type="protein sequence ID" value="EGO61451.1"/>
    <property type="molecule type" value="Genomic_DNA"/>
</dbReference>
<dbReference type="GO" id="GO:0019776">
    <property type="term" value="F:Atg8-family ligase activity"/>
    <property type="evidence" value="ECO:0007669"/>
    <property type="project" value="TreeGrafter"/>
</dbReference>
<feature type="domain" description="Autophagy protein ATG5 UblB" evidence="3">
    <location>
        <begin position="281"/>
        <end position="388"/>
    </location>
</feature>
<name>F8MDG0_NEUT8</name>
<sequence>KLRNTTDLLRITAPANLVDQQTPSLQKQGPKHRDPRRHRSQDKRTSHIPLRATHLSTGPAAFNRSGQLPQREESPYQEDQYQSSPSFRSTPFRSSRGTGAGAGVGLGLSSGFTSSLRGGAGGPSEPRSGDGSHDDLPQRSSSSSTVIPSLPPKPKPTSIPETLWSLQIPLHITHQSHPKTPYICSVPRFSYLALLLPRLTAYYGTPCSSFHHEEVHLRNFAVGLLVDLYQPSELPWRLTVADGMEWDICDTFMNSAKEVNDYQAFTKVNTHLLNAPTALKNVPIRIYIPSSPPPPSSDQQQPQRPGGSSSSGSYRVMQTLVPPRGSNNRTPQTLGQALKSLLPALFPSSRDPVLANVILHGAPVPFSAPLEELMRDAAYPDGWLCLIVVLL</sequence>
<evidence type="ECO:0000259" key="3">
    <source>
        <dbReference type="Pfam" id="PF04106"/>
    </source>
</evidence>
<keyword evidence="1" id="KW-0072">Autophagy</keyword>